<dbReference type="RefSeq" id="WP_072809812.1">
    <property type="nucleotide sequence ID" value="NZ_JAHWLX010000039.1"/>
</dbReference>
<keyword evidence="1" id="KW-0472">Membrane</keyword>
<feature type="transmembrane region" description="Helical" evidence="1">
    <location>
        <begin position="190"/>
        <end position="212"/>
    </location>
</feature>
<feature type="transmembrane region" description="Helical" evidence="1">
    <location>
        <begin position="249"/>
        <end position="273"/>
    </location>
</feature>
<protein>
    <submittedName>
        <fullName evidence="2">ABC transporter permease</fullName>
    </submittedName>
</protein>
<accession>A0ABU3WQV6</accession>
<reference evidence="2 3" key="1">
    <citation type="submission" date="2019-10" db="EMBL/GenBank/DDBJ databases">
        <title>Draft Genome Assembly of Rhodococcus zopfii DSM44189.</title>
        <authorList>
            <person name="Sutton J.M."/>
            <person name="Akob D.M."/>
            <person name="Bushman T.J."/>
        </authorList>
    </citation>
    <scope>NUCLEOTIDE SEQUENCE [LARGE SCALE GENOMIC DNA]</scope>
    <source>
        <strain evidence="2 3">DSM 44189</strain>
    </source>
</reference>
<keyword evidence="1" id="KW-1133">Transmembrane helix</keyword>
<name>A0ABU3WQV6_9NOCA</name>
<dbReference type="Proteomes" id="UP001275440">
    <property type="component" value="Unassembled WGS sequence"/>
</dbReference>
<feature type="transmembrane region" description="Helical" evidence="1">
    <location>
        <begin position="24"/>
        <end position="46"/>
    </location>
</feature>
<dbReference type="EMBL" id="WBMO01000001">
    <property type="protein sequence ID" value="MDV2476380.1"/>
    <property type="molecule type" value="Genomic_DNA"/>
</dbReference>
<feature type="transmembrane region" description="Helical" evidence="1">
    <location>
        <begin position="158"/>
        <end position="178"/>
    </location>
</feature>
<evidence type="ECO:0000313" key="3">
    <source>
        <dbReference type="Proteomes" id="UP001275440"/>
    </source>
</evidence>
<keyword evidence="3" id="KW-1185">Reference proteome</keyword>
<comment type="caution">
    <text evidence="2">The sequence shown here is derived from an EMBL/GenBank/DDBJ whole genome shotgun (WGS) entry which is preliminary data.</text>
</comment>
<keyword evidence="1" id="KW-0812">Transmembrane</keyword>
<feature type="transmembrane region" description="Helical" evidence="1">
    <location>
        <begin position="302"/>
        <end position="324"/>
    </location>
</feature>
<organism evidence="2 3">
    <name type="scientific">Rhodococcus zopfii</name>
    <dbReference type="NCBI Taxonomy" id="43772"/>
    <lineage>
        <taxon>Bacteria</taxon>
        <taxon>Bacillati</taxon>
        <taxon>Actinomycetota</taxon>
        <taxon>Actinomycetes</taxon>
        <taxon>Mycobacteriales</taxon>
        <taxon>Nocardiaceae</taxon>
        <taxon>Rhodococcus</taxon>
    </lineage>
</organism>
<gene>
    <name evidence="2" type="ORF">F8M49_15490</name>
</gene>
<sequence length="338" mass="34064">MTQIDTDSPVADGGATGRTRNPAVMLLAMCCGLGVILVLLLMLFILPSLKSGPHDLAVGVVGADTAEFEQALGVAAPDAYEPRRFDSEGELREAIRNRDVVGGFVVDGPDVHTLVAGAGSATISGSITGTARAVGTATGSDVTVEDVVPLPESDPTGIGIGGLAFPLVFGGIVPVVAFRKIFPRGNAWYLAGLIGFAALGGIAVATVLTYWFGSIESGMWTVAGAMALGIAALALPLAGLQKMFGAKGFTIGAMTMMFLGNPLAGIATTAAWLPEGLGAFGQILPPGATGTLVRSTAYFDGAGGATAALTLVAWVVVGAVLYALGAVRARGEDQTESA</sequence>
<evidence type="ECO:0000313" key="2">
    <source>
        <dbReference type="EMBL" id="MDV2476380.1"/>
    </source>
</evidence>
<feature type="transmembrane region" description="Helical" evidence="1">
    <location>
        <begin position="218"/>
        <end position="237"/>
    </location>
</feature>
<proteinExistence type="predicted"/>
<evidence type="ECO:0000256" key="1">
    <source>
        <dbReference type="SAM" id="Phobius"/>
    </source>
</evidence>